<name>A0A4Y2PZC4_ARAVE</name>
<organism evidence="2 3">
    <name type="scientific">Araneus ventricosus</name>
    <name type="common">Orbweaver spider</name>
    <name type="synonym">Epeira ventricosa</name>
    <dbReference type="NCBI Taxonomy" id="182803"/>
    <lineage>
        <taxon>Eukaryota</taxon>
        <taxon>Metazoa</taxon>
        <taxon>Ecdysozoa</taxon>
        <taxon>Arthropoda</taxon>
        <taxon>Chelicerata</taxon>
        <taxon>Arachnida</taxon>
        <taxon>Araneae</taxon>
        <taxon>Araneomorphae</taxon>
        <taxon>Entelegynae</taxon>
        <taxon>Araneoidea</taxon>
        <taxon>Araneidae</taxon>
        <taxon>Araneus</taxon>
    </lineage>
</organism>
<comment type="caution">
    <text evidence="2">The sequence shown here is derived from an EMBL/GenBank/DDBJ whole genome shotgun (WGS) entry which is preliminary data.</text>
</comment>
<feature type="region of interest" description="Disordered" evidence="1">
    <location>
        <begin position="56"/>
        <end position="78"/>
    </location>
</feature>
<proteinExistence type="predicted"/>
<gene>
    <name evidence="2" type="ORF">AVEN_177815_1</name>
</gene>
<dbReference type="EMBL" id="BGPR01012551">
    <property type="protein sequence ID" value="GBN56601.1"/>
    <property type="molecule type" value="Genomic_DNA"/>
</dbReference>
<accession>A0A4Y2PZC4</accession>
<sequence length="103" mass="11513">MWKTLRFSNPLIPKTIGIEEPKNTGTPEFLFQRKGKFTSPSKTTMTASIVRILRKPHFSPNPSKKATLTKKKRTARMTQSHLTKGAGNFAVILGRSGRPPSFT</sequence>
<dbReference type="AlphaFoldDB" id="A0A4Y2PZC4"/>
<protein>
    <submittedName>
        <fullName evidence="2">Uncharacterized protein</fullName>
    </submittedName>
</protein>
<evidence type="ECO:0000313" key="2">
    <source>
        <dbReference type="EMBL" id="GBN56601.1"/>
    </source>
</evidence>
<reference evidence="2 3" key="1">
    <citation type="journal article" date="2019" name="Sci. Rep.">
        <title>Orb-weaving spider Araneus ventricosus genome elucidates the spidroin gene catalogue.</title>
        <authorList>
            <person name="Kono N."/>
            <person name="Nakamura H."/>
            <person name="Ohtoshi R."/>
            <person name="Moran D.A.P."/>
            <person name="Shinohara A."/>
            <person name="Yoshida Y."/>
            <person name="Fujiwara M."/>
            <person name="Mori M."/>
            <person name="Tomita M."/>
            <person name="Arakawa K."/>
        </authorList>
    </citation>
    <scope>NUCLEOTIDE SEQUENCE [LARGE SCALE GENOMIC DNA]</scope>
</reference>
<evidence type="ECO:0000256" key="1">
    <source>
        <dbReference type="SAM" id="MobiDB-lite"/>
    </source>
</evidence>
<evidence type="ECO:0000313" key="3">
    <source>
        <dbReference type="Proteomes" id="UP000499080"/>
    </source>
</evidence>
<dbReference type="Proteomes" id="UP000499080">
    <property type="component" value="Unassembled WGS sequence"/>
</dbReference>
<keyword evidence="3" id="KW-1185">Reference proteome</keyword>